<evidence type="ECO:0000256" key="2">
    <source>
        <dbReference type="ARBA" id="ARBA00023125"/>
    </source>
</evidence>
<dbReference type="PANTHER" id="PTHR30055">
    <property type="entry name" value="HTH-TYPE TRANSCRIPTIONAL REGULATOR RUTR"/>
    <property type="match status" value="1"/>
</dbReference>
<dbReference type="Gene3D" id="1.10.357.10">
    <property type="entry name" value="Tetracycline Repressor, domain 2"/>
    <property type="match status" value="1"/>
</dbReference>
<dbReference type="InterPro" id="IPR009057">
    <property type="entry name" value="Homeodomain-like_sf"/>
</dbReference>
<gene>
    <name evidence="6" type="ORF">GCM10022222_61250</name>
</gene>
<dbReference type="Proteomes" id="UP001500689">
    <property type="component" value="Unassembled WGS sequence"/>
</dbReference>
<name>A0ABP6XL52_9PSEU</name>
<keyword evidence="7" id="KW-1185">Reference proteome</keyword>
<dbReference type="InterPro" id="IPR050109">
    <property type="entry name" value="HTH-type_TetR-like_transc_reg"/>
</dbReference>
<dbReference type="RefSeq" id="WP_344866006.1">
    <property type="nucleotide sequence ID" value="NZ_BAAAZN010000015.1"/>
</dbReference>
<dbReference type="PANTHER" id="PTHR30055:SF234">
    <property type="entry name" value="HTH-TYPE TRANSCRIPTIONAL REGULATOR BETI"/>
    <property type="match status" value="1"/>
</dbReference>
<keyword evidence="3" id="KW-0804">Transcription</keyword>
<dbReference type="InterPro" id="IPR001647">
    <property type="entry name" value="HTH_TetR"/>
</dbReference>
<evidence type="ECO:0000313" key="7">
    <source>
        <dbReference type="Proteomes" id="UP001500689"/>
    </source>
</evidence>
<dbReference type="InterPro" id="IPR023772">
    <property type="entry name" value="DNA-bd_HTH_TetR-type_CS"/>
</dbReference>
<evidence type="ECO:0000256" key="4">
    <source>
        <dbReference type="PROSITE-ProRule" id="PRU00335"/>
    </source>
</evidence>
<proteinExistence type="predicted"/>
<feature type="DNA-binding region" description="H-T-H motif" evidence="4">
    <location>
        <begin position="33"/>
        <end position="52"/>
    </location>
</feature>
<evidence type="ECO:0000256" key="1">
    <source>
        <dbReference type="ARBA" id="ARBA00023015"/>
    </source>
</evidence>
<sequence length="193" mass="20919">MAPTADGRRTGTRARIHATALEMFTTHGYERTTLAQVADRLGITRPALYHHFRSKEDLLTSAYDRLVPELDDLTGRLRPAPAPWRTRRAALDRFATLLSGADGAVLVCARVNEHALQGLPAAAEVLSRLDEIAQLLAPGADVESRMRARLALSALTMAAARAPQLGGTDETRHLAARTVARELLAANRKPDDG</sequence>
<dbReference type="PROSITE" id="PS50977">
    <property type="entry name" value="HTH_TETR_2"/>
    <property type="match status" value="1"/>
</dbReference>
<keyword evidence="1" id="KW-0805">Transcription regulation</keyword>
<reference evidence="7" key="1">
    <citation type="journal article" date="2019" name="Int. J. Syst. Evol. Microbiol.">
        <title>The Global Catalogue of Microorganisms (GCM) 10K type strain sequencing project: providing services to taxonomists for standard genome sequencing and annotation.</title>
        <authorList>
            <consortium name="The Broad Institute Genomics Platform"/>
            <consortium name="The Broad Institute Genome Sequencing Center for Infectious Disease"/>
            <person name="Wu L."/>
            <person name="Ma J."/>
        </authorList>
    </citation>
    <scope>NUCLEOTIDE SEQUENCE [LARGE SCALE GENOMIC DNA]</scope>
    <source>
        <strain evidence="7">JCM 16898</strain>
    </source>
</reference>
<keyword evidence="2 4" id="KW-0238">DNA-binding</keyword>
<evidence type="ECO:0000259" key="5">
    <source>
        <dbReference type="PROSITE" id="PS50977"/>
    </source>
</evidence>
<comment type="caution">
    <text evidence="6">The sequence shown here is derived from an EMBL/GenBank/DDBJ whole genome shotgun (WGS) entry which is preliminary data.</text>
</comment>
<dbReference type="EMBL" id="BAAAZN010000015">
    <property type="protein sequence ID" value="GAA3568900.1"/>
    <property type="molecule type" value="Genomic_DNA"/>
</dbReference>
<dbReference type="PROSITE" id="PS01081">
    <property type="entry name" value="HTH_TETR_1"/>
    <property type="match status" value="1"/>
</dbReference>
<evidence type="ECO:0000256" key="3">
    <source>
        <dbReference type="ARBA" id="ARBA00023163"/>
    </source>
</evidence>
<feature type="domain" description="HTH tetR-type" evidence="5">
    <location>
        <begin position="10"/>
        <end position="70"/>
    </location>
</feature>
<organism evidence="6 7">
    <name type="scientific">Amycolatopsis ultiminotia</name>
    <dbReference type="NCBI Taxonomy" id="543629"/>
    <lineage>
        <taxon>Bacteria</taxon>
        <taxon>Bacillati</taxon>
        <taxon>Actinomycetota</taxon>
        <taxon>Actinomycetes</taxon>
        <taxon>Pseudonocardiales</taxon>
        <taxon>Pseudonocardiaceae</taxon>
        <taxon>Amycolatopsis</taxon>
    </lineage>
</organism>
<evidence type="ECO:0000313" key="6">
    <source>
        <dbReference type="EMBL" id="GAA3568900.1"/>
    </source>
</evidence>
<accession>A0ABP6XL52</accession>
<dbReference type="SUPFAM" id="SSF46689">
    <property type="entry name" value="Homeodomain-like"/>
    <property type="match status" value="1"/>
</dbReference>
<dbReference type="Pfam" id="PF00440">
    <property type="entry name" value="TetR_N"/>
    <property type="match status" value="1"/>
</dbReference>
<dbReference type="PRINTS" id="PR00455">
    <property type="entry name" value="HTHTETR"/>
</dbReference>
<protein>
    <submittedName>
        <fullName evidence="6">TetR/AcrR family transcriptional regulator</fullName>
    </submittedName>
</protein>